<feature type="compositionally biased region" description="Polar residues" evidence="2">
    <location>
        <begin position="460"/>
        <end position="475"/>
    </location>
</feature>
<feature type="compositionally biased region" description="Basic and acidic residues" evidence="2">
    <location>
        <begin position="396"/>
        <end position="406"/>
    </location>
</feature>
<dbReference type="Pfam" id="PF09994">
    <property type="entry name" value="T6SS_Tle1-like_cat"/>
    <property type="match status" value="1"/>
</dbReference>
<proteinExistence type="predicted"/>
<feature type="domain" description="T6SS Phospholipase effector Tle1-like C-terminal" evidence="4">
    <location>
        <begin position="985"/>
        <end position="1089"/>
    </location>
</feature>
<gene>
    <name evidence="5" type="ORF">RAM05_06050</name>
</gene>
<dbReference type="PANTHER" id="PTHR33840">
    <property type="match status" value="1"/>
</dbReference>
<dbReference type="PANTHER" id="PTHR33840:SF1">
    <property type="entry name" value="TLE1 PHOSPHOLIPASE DOMAIN-CONTAINING PROTEIN"/>
    <property type="match status" value="1"/>
</dbReference>
<feature type="region of interest" description="Disordered" evidence="2">
    <location>
        <begin position="396"/>
        <end position="482"/>
    </location>
</feature>
<dbReference type="EMBL" id="CP132375">
    <property type="protein sequence ID" value="WLS97441.1"/>
    <property type="molecule type" value="Genomic_DNA"/>
</dbReference>
<organism evidence="5 6">
    <name type="scientific">Snodgrassella alvi</name>
    <dbReference type="NCBI Taxonomy" id="1196083"/>
    <lineage>
        <taxon>Bacteria</taxon>
        <taxon>Pseudomonadati</taxon>
        <taxon>Pseudomonadota</taxon>
        <taxon>Betaproteobacteria</taxon>
        <taxon>Neisseriales</taxon>
        <taxon>Neisseriaceae</taxon>
        <taxon>Snodgrassella</taxon>
    </lineage>
</organism>
<dbReference type="Proteomes" id="UP001229773">
    <property type="component" value="Chromosome"/>
</dbReference>
<dbReference type="RefSeq" id="WP_025330506.1">
    <property type="nucleotide sequence ID" value="NZ_CP132375.1"/>
</dbReference>
<feature type="compositionally biased region" description="Low complexity" evidence="2">
    <location>
        <begin position="435"/>
        <end position="456"/>
    </location>
</feature>
<feature type="compositionally biased region" description="Basic and acidic residues" evidence="2">
    <location>
        <begin position="1"/>
        <end position="13"/>
    </location>
</feature>
<dbReference type="InterPro" id="IPR054388">
    <property type="entry name" value="Tle1-like_C"/>
</dbReference>
<reference evidence="5 6" key="1">
    <citation type="submission" date="2023-08" db="EMBL/GenBank/DDBJ databases">
        <title>Complete genome sequences of 12 bacterial strains from the honey bee gut, resolved with long-read nanopore sequencing.</title>
        <authorList>
            <person name="Kwong W.K."/>
            <person name="Acheampong S."/>
            <person name="Polat M.F."/>
        </authorList>
    </citation>
    <scope>NUCLEOTIDE SEQUENCE [LARGE SCALE GENOMIC DNA]</scope>
    <source>
        <strain evidence="6">wkB9</strain>
    </source>
</reference>
<accession>A0ABD7YYV3</accession>
<protein>
    <submittedName>
        <fullName evidence="5">DUF2235 domain-containing protein</fullName>
    </submittedName>
</protein>
<feature type="domain" description="T6SS Phospholipase effector Tle1-like catalytic" evidence="3">
    <location>
        <begin position="485"/>
        <end position="620"/>
    </location>
</feature>
<evidence type="ECO:0000313" key="5">
    <source>
        <dbReference type="EMBL" id="WLS97441.1"/>
    </source>
</evidence>
<feature type="compositionally biased region" description="Basic and acidic residues" evidence="2">
    <location>
        <begin position="869"/>
        <end position="880"/>
    </location>
</feature>
<evidence type="ECO:0000256" key="1">
    <source>
        <dbReference type="SAM" id="Coils"/>
    </source>
</evidence>
<feature type="compositionally biased region" description="Low complexity" evidence="2">
    <location>
        <begin position="14"/>
        <end position="26"/>
    </location>
</feature>
<feature type="region of interest" description="Disordered" evidence="2">
    <location>
        <begin position="1"/>
        <end position="26"/>
    </location>
</feature>
<feature type="domain" description="T6SS Phospholipase effector Tle1-like C-terminal" evidence="4">
    <location>
        <begin position="672"/>
        <end position="869"/>
    </location>
</feature>
<evidence type="ECO:0000313" key="6">
    <source>
        <dbReference type="Proteomes" id="UP001229773"/>
    </source>
</evidence>
<feature type="coiled-coil region" evidence="1">
    <location>
        <begin position="361"/>
        <end position="395"/>
    </location>
</feature>
<dbReference type="Pfam" id="PF22137">
    <property type="entry name" value="T6SS_Tle1-like_C"/>
    <property type="match status" value="2"/>
</dbReference>
<feature type="region of interest" description="Disordered" evidence="2">
    <location>
        <begin position="945"/>
        <end position="964"/>
    </location>
</feature>
<feature type="coiled-coil region" evidence="1">
    <location>
        <begin position="1178"/>
        <end position="1257"/>
    </location>
</feature>
<evidence type="ECO:0000259" key="3">
    <source>
        <dbReference type="Pfam" id="PF09994"/>
    </source>
</evidence>
<evidence type="ECO:0000259" key="4">
    <source>
        <dbReference type="Pfam" id="PF22137"/>
    </source>
</evidence>
<keyword evidence="1" id="KW-0175">Coiled coil</keyword>
<feature type="compositionally biased region" description="Polar residues" evidence="2">
    <location>
        <begin position="411"/>
        <end position="429"/>
    </location>
</feature>
<evidence type="ECO:0000256" key="2">
    <source>
        <dbReference type="SAM" id="MobiDB-lite"/>
    </source>
</evidence>
<feature type="region of interest" description="Disordered" evidence="2">
    <location>
        <begin position="869"/>
        <end position="911"/>
    </location>
</feature>
<name>A0ABD7YYV3_9NEIS</name>
<sequence>MTDNAKQPDDSKPKANSSSKSSSIDKQFNLGHMIEDIFGLNRPEVNTDDPNDKPSAIGKVINKAGKKIGEIGTGIGEIAQKGIDAVQGVLDELPPLKDVDFDWPVMHKPQVFPTEPGGRLPASIEVIQENRGDCFYKGPKEDKPCQKIIKISFFFDGTNNHEKADKVVSGAQAPSEEELKKQDKAAPQAKMIAAYTYPRTSNVARLFHACMGAGGTPDENNMDPDMIENGWFRHYIQGVGTRFEEIGDLDPGFSGEMFARYGQSRINWALTRLCATLGLCKVFNEKPLLLTTAQKMIKGMDSKIGRKNQLDEYIDSLVFANSNQPLPQAIKLYVIGFSRGAAEGRTFINWLLEYLLERPENADAKKQLEKLMEQRRQQRKELREYYRKYPEAKAEAQKQAIEEEKAASSGVKPNTTQNGAKPGQGSQSAPPKAPGNNTGNQQNNNNGTNKNSNNSGPVNGANTTASLNQSGNINANRKDDKKTEPKPEFIYLKLRGIPIYIEMAGLFDTVANVGMSPLTSLISGHFGWAHGTMSLEQAAAARFVKSCYHFVAGHEQRRSFSVESICIDGGYPRGGGAEFREYTYPGVHADIGGGYPPGAQFKSNFGMGHVVAQITLHDMYARCWQHGMPLKVMDIHPLLKAQMKKTPKFKLQNYEIMDKKTIDEFDIESEMVERFNAWLETTVLDNITKSLQKQVHHITAWRILRWVKDGIDGYATFLGLSITRKKGSAGEKEDAEQVSAREKIIAQGRKEANEKLSNASGGLVPASTDSIADDDKLWQQAGLGDIPAEKRDDFLNGMINKNYDPVNDGWDMLESAKEFKADYLHEFRFESFLSLGFLMKTFAGSIYMLNNVDEAAEFKNIHEEGDKLYFGDPAKNEKKAPPPPPSQDDGFEGDPVATGATPPIVSSNKKDKSGSIFDGLFENLDIGAVATGIILDRVKDKINKGKKKAEAAKDKTGKKPEKVSGKDNTLAILSSVWERLNSKDKRDVTVLMDKIKKTPEQYSKTFGKIVTLFDEQIHDSRAKYMHSILNDREPFTSYFAHRLVFSGSTSNKQITPLMLQNNLIGIAGLARSAYMSIRYGNPAYILLGLNNPEFFVTENERKAYEALINGFDAIAVNPDTGKIILNGKNIKNIYNLYQNSQQSIQKIKEAHEKLTEWNGRDFADKITQEIAKYGDETIKNLQQIRQLLEEQKAALKAAAEAEKQKKQAELTQSQAAAMAKANEAQANEAEAGGAETAAQLEQQLNTMISKIDKNINQLQSLLESSGSSGDASALEHAQELLKQLDPQLVNGLNLNNLSNLDKARQALNGAQNAIQAGNITVPNGSLVNVLPAQQQLADINPQSMADYLSNQIAQYQQNLLKQTQATVSLMQNGVNDPQTLAQVFYRNAQGDIADQAVNNISKTTLNSMGMSDLELNEFLPENIANRSQTEIIQLVQQLRSGNVPAELQSLPKYRLQLMAKVLESWLV</sequence>
<dbReference type="GeneID" id="32535999"/>
<dbReference type="InterPro" id="IPR018712">
    <property type="entry name" value="Tle1-like_cat"/>
</dbReference>